<keyword evidence="1" id="KW-0472">Membrane</keyword>
<dbReference type="Pfam" id="PF20209">
    <property type="entry name" value="DUF6570"/>
    <property type="match status" value="1"/>
</dbReference>
<reference evidence="3 4" key="1">
    <citation type="submission" date="2018-06" db="EMBL/GenBank/DDBJ databases">
        <title>Comparative genomics reveals the genomic features of Rhizophagus irregularis, R. cerebriforme, R. diaphanum and Gigaspora rosea, and their symbiotic lifestyle signature.</title>
        <authorList>
            <person name="Morin E."/>
            <person name="San Clemente H."/>
            <person name="Chen E.C.H."/>
            <person name="De La Providencia I."/>
            <person name="Hainaut M."/>
            <person name="Kuo A."/>
            <person name="Kohler A."/>
            <person name="Murat C."/>
            <person name="Tang N."/>
            <person name="Roy S."/>
            <person name="Loubradou J."/>
            <person name="Henrissat B."/>
            <person name="Grigoriev I.V."/>
            <person name="Corradi N."/>
            <person name="Roux C."/>
            <person name="Martin F.M."/>
        </authorList>
    </citation>
    <scope>NUCLEOTIDE SEQUENCE [LARGE SCALE GENOMIC DNA]</scope>
    <source>
        <strain evidence="3 4">DAOM 194757</strain>
    </source>
</reference>
<keyword evidence="4" id="KW-1185">Reference proteome</keyword>
<protein>
    <recommendedName>
        <fullName evidence="2">DUF6570 domain-containing protein</fullName>
    </recommendedName>
</protein>
<dbReference type="AlphaFoldDB" id="A0A397TPW6"/>
<name>A0A397TPW6_9GLOM</name>
<dbReference type="Proteomes" id="UP000266673">
    <property type="component" value="Unassembled WGS sequence"/>
</dbReference>
<evidence type="ECO:0000259" key="2">
    <source>
        <dbReference type="Pfam" id="PF20209"/>
    </source>
</evidence>
<feature type="domain" description="DUF6570" evidence="2">
    <location>
        <begin position="13"/>
        <end position="90"/>
    </location>
</feature>
<comment type="caution">
    <text evidence="3">The sequence shown here is derived from an EMBL/GenBank/DDBJ whole genome shotgun (WGS) entry which is preliminary data.</text>
</comment>
<gene>
    <name evidence="3" type="ORF">C2G38_2235069</name>
</gene>
<sequence length="174" mass="20506">MESCNRCNKEKLMPRRFSAENNVDPDEKFSAELPQLNQDKEMFIAQILPMLTVYKLQGGQLGYRGNVIHFAQDIQKFITKLTRNPSTIDTLNIRKPGQDFISFQEFKMIEYFNFGQIISKAIILFIPLLNYFKSPFTSDLLFNITLFIIDYKNWRKYTFKAKIADKKVTFFVND</sequence>
<feature type="transmembrane region" description="Helical" evidence="1">
    <location>
        <begin position="111"/>
        <end position="132"/>
    </location>
</feature>
<evidence type="ECO:0000313" key="4">
    <source>
        <dbReference type="Proteomes" id="UP000266673"/>
    </source>
</evidence>
<dbReference type="OrthoDB" id="2448733at2759"/>
<dbReference type="InterPro" id="IPR046700">
    <property type="entry name" value="DUF6570"/>
</dbReference>
<dbReference type="EMBL" id="QKWP01004773">
    <property type="protein sequence ID" value="RIB00232.1"/>
    <property type="molecule type" value="Genomic_DNA"/>
</dbReference>
<organism evidence="3 4">
    <name type="scientific">Gigaspora rosea</name>
    <dbReference type="NCBI Taxonomy" id="44941"/>
    <lineage>
        <taxon>Eukaryota</taxon>
        <taxon>Fungi</taxon>
        <taxon>Fungi incertae sedis</taxon>
        <taxon>Mucoromycota</taxon>
        <taxon>Glomeromycotina</taxon>
        <taxon>Glomeromycetes</taxon>
        <taxon>Diversisporales</taxon>
        <taxon>Gigasporaceae</taxon>
        <taxon>Gigaspora</taxon>
    </lineage>
</organism>
<evidence type="ECO:0000313" key="3">
    <source>
        <dbReference type="EMBL" id="RIB00232.1"/>
    </source>
</evidence>
<proteinExistence type="predicted"/>
<accession>A0A397TPW6</accession>
<evidence type="ECO:0000256" key="1">
    <source>
        <dbReference type="SAM" id="Phobius"/>
    </source>
</evidence>
<dbReference type="STRING" id="44941.A0A397TPW6"/>
<keyword evidence="1" id="KW-0812">Transmembrane</keyword>
<keyword evidence="1" id="KW-1133">Transmembrane helix</keyword>